<protein>
    <submittedName>
        <fullName evidence="1">MCBG-like protein</fullName>
    </submittedName>
</protein>
<sequence>MEDLIHIQKTFDKVVFINKKVSNREFEDCVFKNCDFSNSDFSNNTFMDCEFINCNLSMTSLSGTSLKTVHFSNCKLLGIQFNSCADFMFAVSFNDCILDYASFSNTKMPKTKFNSCSMKEVSFIGTNLSNSVFDNCNLDNAVFNDTELKEVNFLTAYNYKIDPEFNPMRKAKFSMQGIPGLLDKYDIKIQ</sequence>
<evidence type="ECO:0000313" key="2">
    <source>
        <dbReference type="Proteomes" id="UP000178198"/>
    </source>
</evidence>
<dbReference type="RefSeq" id="WP_071185942.1">
    <property type="nucleotide sequence ID" value="NZ_CP017774.1"/>
</dbReference>
<accession>A0A1D9PDP9</accession>
<organism evidence="1 2">
    <name type="scientific">Flavobacterium commune</name>
    <dbReference type="NCBI Taxonomy" id="1306519"/>
    <lineage>
        <taxon>Bacteria</taxon>
        <taxon>Pseudomonadati</taxon>
        <taxon>Bacteroidota</taxon>
        <taxon>Flavobacteriia</taxon>
        <taxon>Flavobacteriales</taxon>
        <taxon>Flavobacteriaceae</taxon>
        <taxon>Flavobacterium</taxon>
    </lineage>
</organism>
<name>A0A1D9PDP9_9FLAO</name>
<dbReference type="Proteomes" id="UP000178198">
    <property type="component" value="Chromosome"/>
</dbReference>
<dbReference type="Pfam" id="PF13599">
    <property type="entry name" value="Pentapeptide_4"/>
    <property type="match status" value="2"/>
</dbReference>
<dbReference type="PANTHER" id="PTHR42999">
    <property type="entry name" value="ANTIBIOTIC RESISTANCE PROTEIN MCBG"/>
    <property type="match status" value="1"/>
</dbReference>
<dbReference type="Gene3D" id="2.160.20.80">
    <property type="entry name" value="E3 ubiquitin-protein ligase SopA"/>
    <property type="match status" value="1"/>
</dbReference>
<reference evidence="1 2" key="1">
    <citation type="submission" date="2016-10" db="EMBL/GenBank/DDBJ databases">
        <title>Complete Genome Sequence of Flavobacterium sp. PK15.</title>
        <authorList>
            <person name="Ekwe A."/>
            <person name="Kim S.B."/>
        </authorList>
    </citation>
    <scope>NUCLEOTIDE SEQUENCE [LARGE SCALE GENOMIC DNA]</scope>
    <source>
        <strain evidence="1 2">PK15</strain>
    </source>
</reference>
<dbReference type="OrthoDB" id="67652at2"/>
<dbReference type="InterPro" id="IPR052949">
    <property type="entry name" value="PA_immunity-related"/>
</dbReference>
<keyword evidence="2" id="KW-1185">Reference proteome</keyword>
<dbReference type="AlphaFoldDB" id="A0A1D9PDP9"/>
<dbReference type="EMBL" id="CP017774">
    <property type="protein sequence ID" value="APA00711.1"/>
    <property type="molecule type" value="Genomic_DNA"/>
</dbReference>
<proteinExistence type="predicted"/>
<dbReference type="KEGG" id="fcm:BIW12_15455"/>
<evidence type="ECO:0000313" key="1">
    <source>
        <dbReference type="EMBL" id="APA00711.1"/>
    </source>
</evidence>
<dbReference type="SUPFAM" id="SSF141571">
    <property type="entry name" value="Pentapeptide repeat-like"/>
    <property type="match status" value="1"/>
</dbReference>
<dbReference type="PANTHER" id="PTHR42999:SF1">
    <property type="entry name" value="PENTAPEPTIDE REPEAT-CONTAINING PROTEIN"/>
    <property type="match status" value="1"/>
</dbReference>
<dbReference type="InterPro" id="IPR001646">
    <property type="entry name" value="5peptide_repeat"/>
</dbReference>
<gene>
    <name evidence="1" type="ORF">BIW12_15455</name>
</gene>
<dbReference type="STRING" id="1306519.BIW12_15455"/>